<reference evidence="3" key="1">
    <citation type="submission" date="2017-07" db="EMBL/GenBank/DDBJ databases">
        <title>Comparative genome mining reveals phylogenetic distribution patterns of secondary metabolites in Amycolatopsis.</title>
        <authorList>
            <person name="Adamek M."/>
            <person name="Alanjary M."/>
            <person name="Sales-Ortells H."/>
            <person name="Goodfellow M."/>
            <person name="Bull A.T."/>
            <person name="Kalinowski J."/>
            <person name="Ziemert N."/>
        </authorList>
    </citation>
    <scope>NUCLEOTIDE SEQUENCE [LARGE SCALE GENOMIC DNA]</scope>
    <source>
        <strain evidence="3">H5</strain>
    </source>
</reference>
<sequence>MVSGAIRDATEEAPRSSSWLDDVGNFFADTGSHLLNGAASVLNAVVNHPGDAVMTAAGIGLTMISATGEGAGLVLDATGVGAIAGVPLNAVSAAGMVAGGTMAATGAMNIAKNAAGDDHVSPMQTNQSGTGGGAAEPPFEPPKGISGKTEHGETQMSGRDGHGVNDAAAHDAVNNPVKAPQYRPDQYGGTYRFTGKDAIVNLNEKGEVVTAWARSRAGWRTE</sequence>
<protein>
    <recommendedName>
        <fullName evidence="4">Bacterial toxin 24 domain-containing protein</fullName>
    </recommendedName>
</protein>
<dbReference type="AlphaFoldDB" id="A0A229T2B7"/>
<accession>A0A229T2B7</accession>
<evidence type="ECO:0000313" key="2">
    <source>
        <dbReference type="EMBL" id="OXM65378.1"/>
    </source>
</evidence>
<proteinExistence type="predicted"/>
<organism evidence="2 3">
    <name type="scientific">Amycolatopsis vastitatis</name>
    <dbReference type="NCBI Taxonomy" id="1905142"/>
    <lineage>
        <taxon>Bacteria</taxon>
        <taxon>Bacillati</taxon>
        <taxon>Actinomycetota</taxon>
        <taxon>Actinomycetes</taxon>
        <taxon>Pseudonocardiales</taxon>
        <taxon>Pseudonocardiaceae</taxon>
        <taxon>Amycolatopsis</taxon>
    </lineage>
</organism>
<gene>
    <name evidence="2" type="ORF">CF165_23955</name>
</gene>
<evidence type="ECO:0008006" key="4">
    <source>
        <dbReference type="Google" id="ProtNLM"/>
    </source>
</evidence>
<comment type="caution">
    <text evidence="2">The sequence shown here is derived from an EMBL/GenBank/DDBJ whole genome shotgun (WGS) entry which is preliminary data.</text>
</comment>
<keyword evidence="3" id="KW-1185">Reference proteome</keyword>
<evidence type="ECO:0000256" key="1">
    <source>
        <dbReference type="SAM" id="MobiDB-lite"/>
    </source>
</evidence>
<feature type="region of interest" description="Disordered" evidence="1">
    <location>
        <begin position="117"/>
        <end position="160"/>
    </location>
</feature>
<evidence type="ECO:0000313" key="3">
    <source>
        <dbReference type="Proteomes" id="UP000215199"/>
    </source>
</evidence>
<feature type="compositionally biased region" description="Basic and acidic residues" evidence="1">
    <location>
        <begin position="148"/>
        <end position="160"/>
    </location>
</feature>
<dbReference type="EMBL" id="NMUL01000023">
    <property type="protein sequence ID" value="OXM65378.1"/>
    <property type="molecule type" value="Genomic_DNA"/>
</dbReference>
<name>A0A229T2B7_9PSEU</name>
<dbReference type="Proteomes" id="UP000215199">
    <property type="component" value="Unassembled WGS sequence"/>
</dbReference>